<dbReference type="InterPro" id="IPR015424">
    <property type="entry name" value="PyrdxlP-dep_Trfase"/>
</dbReference>
<dbReference type="Pfam" id="PF00266">
    <property type="entry name" value="Aminotran_5"/>
    <property type="match status" value="1"/>
</dbReference>
<comment type="cofactor">
    <cofactor evidence="1">
        <name>pyridoxal 5'-phosphate</name>
        <dbReference type="ChEBI" id="CHEBI:597326"/>
    </cofactor>
</comment>
<sequence length="405" mass="44015">MAQRLRPRPAQSSAAPAGTRDADFAYLNSGEVYLDSACQTVRPQPVIDAMTQYFTQYNACGDRARYAWGRRVDAEVERTRVAVLRALDLPRRSYRCSFTLNTTYALNLLLQQIPRGRFDRIVTTQTEHNAVFLSTMTAAARLGVPRVVVDRTPEGRVPAPGDGLDSCLVVVSAMDNVTGTLTSGLDELIERTHRRGGMVILDAAQAAPHALSQLRGLRADAICFSAHKMYGPALGVVVATEELLASLDISFVGGGQVSEVTADGFTLRGELHTRLEPGLQPWGEIIAFGAALEWFTARHARIEAAEHELAGILHDGLAALPHVRILGTTPTPVLSLEPTRVDAHRLAVFLSQAGVMVRSGHFCAHHWLAERRSLPPLVRFSLGAHNTPADIEMALSVTGRLLRGL</sequence>
<keyword evidence="2" id="KW-0663">Pyridoxal phosphate</keyword>
<dbReference type="Gene3D" id="3.90.1150.10">
    <property type="entry name" value="Aspartate Aminotransferase, domain 1"/>
    <property type="match status" value="1"/>
</dbReference>
<keyword evidence="5" id="KW-1185">Reference proteome</keyword>
<dbReference type="InterPro" id="IPR000192">
    <property type="entry name" value="Aminotrans_V_dom"/>
</dbReference>
<accession>A0A498C6I0</accession>
<evidence type="ECO:0000313" key="5">
    <source>
        <dbReference type="Proteomes" id="UP000273158"/>
    </source>
</evidence>
<proteinExistence type="predicted"/>
<gene>
    <name evidence="4" type="ORF">C7474_1899</name>
</gene>
<dbReference type="PANTHER" id="PTHR43586:SF8">
    <property type="entry name" value="CYSTEINE DESULFURASE 1, CHLOROPLASTIC"/>
    <property type="match status" value="1"/>
</dbReference>
<evidence type="ECO:0000256" key="1">
    <source>
        <dbReference type="ARBA" id="ARBA00001933"/>
    </source>
</evidence>
<name>A0A498C6I0_9MICO</name>
<keyword evidence="4" id="KW-0456">Lyase</keyword>
<dbReference type="SUPFAM" id="SSF53383">
    <property type="entry name" value="PLP-dependent transferases"/>
    <property type="match status" value="1"/>
</dbReference>
<evidence type="ECO:0000313" key="4">
    <source>
        <dbReference type="EMBL" id="RLK49736.1"/>
    </source>
</evidence>
<reference evidence="4 5" key="1">
    <citation type="journal article" date="2015" name="Stand. Genomic Sci.">
        <title>Genomic Encyclopedia of Bacterial and Archaeal Type Strains, Phase III: the genomes of soil and plant-associated and newly described type strains.</title>
        <authorList>
            <person name="Whitman W.B."/>
            <person name="Woyke T."/>
            <person name="Klenk H.P."/>
            <person name="Zhou Y."/>
            <person name="Lilburn T.G."/>
            <person name="Beck B.J."/>
            <person name="De Vos P."/>
            <person name="Vandamme P."/>
            <person name="Eisen J.A."/>
            <person name="Garrity G."/>
            <person name="Hugenholtz P."/>
            <person name="Kyrpides N.C."/>
        </authorList>
    </citation>
    <scope>NUCLEOTIDE SEQUENCE [LARGE SCALE GENOMIC DNA]</scope>
    <source>
        <strain evidence="4 5">S2T63</strain>
    </source>
</reference>
<feature type="domain" description="Aminotransferase class V" evidence="3">
    <location>
        <begin position="32"/>
        <end position="392"/>
    </location>
</feature>
<dbReference type="Gene3D" id="3.40.640.10">
    <property type="entry name" value="Type I PLP-dependent aspartate aminotransferase-like (Major domain)"/>
    <property type="match status" value="1"/>
</dbReference>
<evidence type="ECO:0000256" key="2">
    <source>
        <dbReference type="ARBA" id="ARBA00022898"/>
    </source>
</evidence>
<dbReference type="InterPro" id="IPR015421">
    <property type="entry name" value="PyrdxlP-dep_Trfase_major"/>
</dbReference>
<dbReference type="AlphaFoldDB" id="A0A498C6I0"/>
<dbReference type="Proteomes" id="UP000273158">
    <property type="component" value="Unassembled WGS sequence"/>
</dbReference>
<dbReference type="EMBL" id="RCDB01000002">
    <property type="protein sequence ID" value="RLK49736.1"/>
    <property type="molecule type" value="Genomic_DNA"/>
</dbReference>
<protein>
    <submittedName>
        <fullName evidence="4">Cysteine desulfurase/selenocysteine lyase</fullName>
    </submittedName>
</protein>
<comment type="caution">
    <text evidence="4">The sequence shown here is derived from an EMBL/GenBank/DDBJ whole genome shotgun (WGS) entry which is preliminary data.</text>
</comment>
<dbReference type="InterPro" id="IPR015422">
    <property type="entry name" value="PyrdxlP-dep_Trfase_small"/>
</dbReference>
<organism evidence="4 5">
    <name type="scientific">Microbacterium telephonicum</name>
    <dbReference type="NCBI Taxonomy" id="1714841"/>
    <lineage>
        <taxon>Bacteria</taxon>
        <taxon>Bacillati</taxon>
        <taxon>Actinomycetota</taxon>
        <taxon>Actinomycetes</taxon>
        <taxon>Micrococcales</taxon>
        <taxon>Microbacteriaceae</taxon>
        <taxon>Microbacterium</taxon>
    </lineage>
</organism>
<dbReference type="PANTHER" id="PTHR43586">
    <property type="entry name" value="CYSTEINE DESULFURASE"/>
    <property type="match status" value="1"/>
</dbReference>
<dbReference type="GO" id="GO:0016829">
    <property type="term" value="F:lyase activity"/>
    <property type="evidence" value="ECO:0007669"/>
    <property type="project" value="UniProtKB-KW"/>
</dbReference>
<evidence type="ECO:0000259" key="3">
    <source>
        <dbReference type="Pfam" id="PF00266"/>
    </source>
</evidence>